<dbReference type="InterPro" id="IPR000330">
    <property type="entry name" value="SNF2_N"/>
</dbReference>
<dbReference type="PROSITE" id="PS51192">
    <property type="entry name" value="HELICASE_ATP_BIND_1"/>
    <property type="match status" value="1"/>
</dbReference>
<keyword evidence="5" id="KW-1185">Reference proteome</keyword>
<organism evidence="4 5">
    <name type="scientific">Tolypothrix bouteillei VB521301</name>
    <dbReference type="NCBI Taxonomy" id="1479485"/>
    <lineage>
        <taxon>Bacteria</taxon>
        <taxon>Bacillati</taxon>
        <taxon>Cyanobacteriota</taxon>
        <taxon>Cyanophyceae</taxon>
        <taxon>Nostocales</taxon>
        <taxon>Tolypothrichaceae</taxon>
        <taxon>Tolypothrix</taxon>
    </lineage>
</organism>
<dbReference type="SMART" id="SM00490">
    <property type="entry name" value="HELICc"/>
    <property type="match status" value="1"/>
</dbReference>
<dbReference type="GO" id="GO:0016787">
    <property type="term" value="F:hydrolase activity"/>
    <property type="evidence" value="ECO:0007669"/>
    <property type="project" value="UniProtKB-KW"/>
</dbReference>
<dbReference type="OrthoDB" id="9814088at2"/>
<evidence type="ECO:0000313" key="5">
    <source>
        <dbReference type="Proteomes" id="UP000029738"/>
    </source>
</evidence>
<keyword evidence="4" id="KW-0547">Nucleotide-binding</keyword>
<dbReference type="InterPro" id="IPR038718">
    <property type="entry name" value="SNF2-like_sf"/>
</dbReference>
<dbReference type="SUPFAM" id="SSF52540">
    <property type="entry name" value="P-loop containing nucleoside triphosphate hydrolases"/>
    <property type="match status" value="2"/>
</dbReference>
<dbReference type="Proteomes" id="UP000029738">
    <property type="component" value="Unassembled WGS sequence"/>
</dbReference>
<dbReference type="InterPro" id="IPR001650">
    <property type="entry name" value="Helicase_C-like"/>
</dbReference>
<reference evidence="4" key="1">
    <citation type="journal article" date="2015" name="Genome Announc.">
        <title>Draft Genome Sequence of Tolypothrix boutellei Strain VB521301.</title>
        <authorList>
            <person name="Chandrababunaidu M.M."/>
            <person name="Singh D."/>
            <person name="Sen D."/>
            <person name="Bhan S."/>
            <person name="Das S."/>
            <person name="Gupta A."/>
            <person name="Adhikary S.P."/>
            <person name="Tripathy S."/>
        </authorList>
    </citation>
    <scope>NUCLEOTIDE SEQUENCE</scope>
    <source>
        <strain evidence="4">VB521301</strain>
    </source>
</reference>
<dbReference type="InterPro" id="IPR014001">
    <property type="entry name" value="Helicase_ATP-bd"/>
</dbReference>
<dbReference type="RefSeq" id="WP_050045239.1">
    <property type="nucleotide sequence ID" value="NZ_JHEG04000001.1"/>
</dbReference>
<dbReference type="Gene3D" id="3.40.50.10810">
    <property type="entry name" value="Tandem AAA-ATPase domain"/>
    <property type="match status" value="1"/>
</dbReference>
<sequence length="1418" mass="161115">MNTTSNSEADSDMLRSQLAEDYRQLSTLEQTIVQLFSVIYEPINRTTFLECLTYIGARNEKGHLFNASTLKPYINKLLAAGLLVQPLGQGPQCHPLLVEIATRDSVRTGRFDTLVKAVQEKLPIKTRWEDGPRYFKSQSQLIREVRIGLYNHSFNFIHKQLEDYGKYNTQDRISIENIFTLVCNNPFDADWFRTLPVELYKSAISVILWNATLKCYPVEEAFALLEEECSTPDGHSSDDLQLILTEQLLLRGHLQEAQQSLERISDESGHYATTFWGWLTFLRGEHEKAIEYFTAGLKAFKKDRGQRQVYFSTTSSLFFILALLKEGSLERLREAEEYSSLISRQSNHWLRLIYSRLKIVLQVQQGDIAQKSFVVDARVPSIEEGNSLETLLCSLCLYWMDGDRAKKQLPKLLEHLYEQAVASGYDWVAMEAAELLSRLKPRSTYEAKAAILREDSQAESIVDLIRPQEPWELSLKALANLQKEPQTPVKTYTERRLAWFITFYSSKCVLQPREQKINAKGTWGVGRPIALKRLSDNLSEFDYITPQDLRVCAYIETYYDGSYGYYGKTEYTLNEKAILELVGHPFVFWEDSPTTRVEIVKGEPELLVKKGNLDKSGKASAKSDRLILEFFPKLPERQEILAVKETPTRIKVIEIGAGHRRIAEILGKENRLEVPVLAKDRVLAALNAVSGIVTVHSDIGGGLENAREVAARATPHVHLLPAGEGLKVAVMVRPFDGGGPYYIPGTGGETVIAEVEGTRLQTTRNLSEEKQLANAAIAACPTLTRQEEQDGEWLVKELEDCLELLQELQALGDSIVLEWPEGEKFRIDRRADLNDFQLKIQRQGDWFAVSGELKLDETLVFDMQQLMELLEQTPSRFVPLKNGQFLALTQAFRKRLDELRAFTEKNGKGMRFHPLAAMVVEDLAEEVGNLQADKHWKAHIQRLKEAQNLQPKLPSTLQAELRDYQLEGFQWLARLAHWGVGACLADQMGLGKTVQALAVILTRAHEGPTLIVAPTSVCLNWVSETQRFAPTLNIIQFGSGNRQKVLERLQPFDILICSYGLLQQEEVAEMLSEVLWQTIVLDEAQCIKNIATKRSQSAMKLQGGFKLITTGTPIENHLGELWNLFRFINPGLLGSLESFNQRFAIPIEKFQDKQARNRLKKLIQPFLLRRTKNQVLEELPSRTETTLHVDLSREEMALYEALRRDAIAKLAESEVAGGQKHLQVLAEIMKLRRACCNTRLVMPDAPLPSAKLQVFGEVVEELLENRHKVLVFSQFVDHLQIIREYLDNQQIEYQYLDGSTPALERKKRVDAFQSGEGDIFLISLKAGGTGLNLTAADYVIHMDPWWNPAVEDQASDRAHRIGQQRPVTIYRLVAKDTIEDKIVSLHHHKRDLADSLLEGAEMSSKISTEELLQLIQER</sequence>
<dbReference type="Pfam" id="PF00176">
    <property type="entry name" value="SNF2-rel_dom"/>
    <property type="match status" value="1"/>
</dbReference>
<feature type="domain" description="Helicase C-terminal" evidence="3">
    <location>
        <begin position="1258"/>
        <end position="1412"/>
    </location>
</feature>
<dbReference type="PROSITE" id="PS51194">
    <property type="entry name" value="HELICASE_CTER"/>
    <property type="match status" value="1"/>
</dbReference>
<dbReference type="GO" id="GO:0005524">
    <property type="term" value="F:ATP binding"/>
    <property type="evidence" value="ECO:0007669"/>
    <property type="project" value="InterPro"/>
</dbReference>
<name>A0A8S9T9H8_9CYAN</name>
<dbReference type="SMART" id="SM00487">
    <property type="entry name" value="DEXDc"/>
    <property type="match status" value="1"/>
</dbReference>
<feature type="domain" description="Helicase ATP-binding" evidence="2">
    <location>
        <begin position="973"/>
        <end position="1131"/>
    </location>
</feature>
<dbReference type="CDD" id="cd18793">
    <property type="entry name" value="SF2_C_SNF"/>
    <property type="match status" value="1"/>
</dbReference>
<accession>A0A8S9T9H8</accession>
<evidence type="ECO:0000313" key="4">
    <source>
        <dbReference type="EMBL" id="KAF3888119.1"/>
    </source>
</evidence>
<dbReference type="GO" id="GO:0004386">
    <property type="term" value="F:helicase activity"/>
    <property type="evidence" value="ECO:0007669"/>
    <property type="project" value="UniProtKB-KW"/>
</dbReference>
<protein>
    <submittedName>
        <fullName evidence="4">DEAD/DEAH box helicase</fullName>
    </submittedName>
</protein>
<keyword evidence="4" id="KW-0347">Helicase</keyword>
<evidence type="ECO:0000259" key="2">
    <source>
        <dbReference type="PROSITE" id="PS51192"/>
    </source>
</evidence>
<comment type="caution">
    <text evidence="4">The sequence shown here is derived from an EMBL/GenBank/DDBJ whole genome shotgun (WGS) entry which is preliminary data.</text>
</comment>
<dbReference type="Pfam" id="PF00271">
    <property type="entry name" value="Helicase_C"/>
    <property type="match status" value="1"/>
</dbReference>
<dbReference type="EMBL" id="JHEG04000001">
    <property type="protein sequence ID" value="KAF3888119.1"/>
    <property type="molecule type" value="Genomic_DNA"/>
</dbReference>
<dbReference type="InterPro" id="IPR049730">
    <property type="entry name" value="SNF2/RAD54-like_C"/>
</dbReference>
<dbReference type="Gene3D" id="3.40.50.300">
    <property type="entry name" value="P-loop containing nucleotide triphosphate hydrolases"/>
    <property type="match status" value="1"/>
</dbReference>
<dbReference type="CDD" id="cd18012">
    <property type="entry name" value="DEXQc_arch_SWI2_SNF2"/>
    <property type="match status" value="1"/>
</dbReference>
<evidence type="ECO:0000256" key="1">
    <source>
        <dbReference type="ARBA" id="ARBA00022801"/>
    </source>
</evidence>
<keyword evidence="4" id="KW-0067">ATP-binding</keyword>
<evidence type="ECO:0000259" key="3">
    <source>
        <dbReference type="PROSITE" id="PS51194"/>
    </source>
</evidence>
<dbReference type="InterPro" id="IPR027417">
    <property type="entry name" value="P-loop_NTPase"/>
</dbReference>
<reference evidence="4" key="2">
    <citation type="submission" date="2019-11" db="EMBL/GenBank/DDBJ databases">
        <title>Improved Assembly of Tolypothrix boutellei genome.</title>
        <authorList>
            <person name="Sarangi A.N."/>
            <person name="Mukherjee M."/>
            <person name="Ghosh S."/>
            <person name="Singh D."/>
            <person name="Das A."/>
            <person name="Kant S."/>
            <person name="Prusty A."/>
            <person name="Tripathy S."/>
        </authorList>
    </citation>
    <scope>NUCLEOTIDE SEQUENCE</scope>
    <source>
        <strain evidence="4">VB521301</strain>
    </source>
</reference>
<gene>
    <name evidence="4" type="ORF">DA73_0400023455</name>
</gene>
<keyword evidence="1" id="KW-0378">Hydrolase</keyword>
<dbReference type="PANTHER" id="PTHR10799">
    <property type="entry name" value="SNF2/RAD54 HELICASE FAMILY"/>
    <property type="match status" value="1"/>
</dbReference>
<proteinExistence type="predicted"/>